<dbReference type="CTD" id="9180"/>
<feature type="signal peptide" evidence="3">
    <location>
        <begin position="1"/>
        <end position="26"/>
    </location>
</feature>
<evidence type="ECO:0000256" key="3">
    <source>
        <dbReference type="SAM" id="SignalP"/>
    </source>
</evidence>
<keyword evidence="6" id="KW-0675">Receptor</keyword>
<proteinExistence type="predicted"/>
<feature type="domain" description="Fibronectin type-III" evidence="4">
    <location>
        <begin position="352"/>
        <end position="444"/>
    </location>
</feature>
<dbReference type="InParanoid" id="A0A6P7NEV7"/>
<accession>A0A6P7NEV7</accession>
<dbReference type="InterPro" id="IPR040817">
    <property type="entry name" value="LIFR_D2"/>
</dbReference>
<name>A0A6P7NEV7_BETSP</name>
<feature type="domain" description="Fibronectin type-III" evidence="4">
    <location>
        <begin position="643"/>
        <end position="742"/>
    </location>
</feature>
<evidence type="ECO:0000313" key="6">
    <source>
        <dbReference type="RefSeq" id="XP_029018222.1"/>
    </source>
</evidence>
<evidence type="ECO:0000256" key="1">
    <source>
        <dbReference type="ARBA" id="ARBA00022737"/>
    </source>
</evidence>
<dbReference type="RefSeq" id="XP_029018222.1">
    <property type="nucleotide sequence ID" value="XM_029162389.3"/>
</dbReference>
<dbReference type="Proteomes" id="UP000515150">
    <property type="component" value="Chromosome 9"/>
</dbReference>
<protein>
    <submittedName>
        <fullName evidence="6">Oncostatin-M-specific receptor subunit beta isoform X1</fullName>
    </submittedName>
</protein>
<keyword evidence="5" id="KW-1185">Reference proteome</keyword>
<dbReference type="AlphaFoldDB" id="A0A6P7NEV7"/>
<gene>
    <name evidence="6" type="primary">osmr</name>
</gene>
<dbReference type="InterPro" id="IPR050991">
    <property type="entry name" value="ECM_Regulatory_Proteins"/>
</dbReference>
<dbReference type="Pfam" id="PF17971">
    <property type="entry name" value="LIFR_D2"/>
    <property type="match status" value="1"/>
</dbReference>
<dbReference type="PANTHER" id="PTHR46708">
    <property type="entry name" value="TENASCIN"/>
    <property type="match status" value="1"/>
</dbReference>
<dbReference type="InterPro" id="IPR036116">
    <property type="entry name" value="FN3_sf"/>
</dbReference>
<dbReference type="Pfam" id="PF00041">
    <property type="entry name" value="fn3"/>
    <property type="match status" value="1"/>
</dbReference>
<organism evidence="5 6">
    <name type="scientific">Betta splendens</name>
    <name type="common">Siamese fighting fish</name>
    <dbReference type="NCBI Taxonomy" id="158456"/>
    <lineage>
        <taxon>Eukaryota</taxon>
        <taxon>Metazoa</taxon>
        <taxon>Chordata</taxon>
        <taxon>Craniata</taxon>
        <taxon>Vertebrata</taxon>
        <taxon>Euteleostomi</taxon>
        <taxon>Actinopterygii</taxon>
        <taxon>Neopterygii</taxon>
        <taxon>Teleostei</taxon>
        <taxon>Neoteleostei</taxon>
        <taxon>Acanthomorphata</taxon>
        <taxon>Anabantaria</taxon>
        <taxon>Anabantiformes</taxon>
        <taxon>Anabantoidei</taxon>
        <taxon>Osphronemidae</taxon>
        <taxon>Betta</taxon>
    </lineage>
</organism>
<dbReference type="PANTHER" id="PTHR46708:SF11">
    <property type="entry name" value="RECEPTOR-TYPE TYROSINE-PROTEIN PHOSPHATASE ETA-LIKE"/>
    <property type="match status" value="1"/>
</dbReference>
<dbReference type="GeneID" id="114862259"/>
<dbReference type="SUPFAM" id="SSF49265">
    <property type="entry name" value="Fibronectin type III"/>
    <property type="match status" value="3"/>
</dbReference>
<dbReference type="SMART" id="SM00060">
    <property type="entry name" value="FN3"/>
    <property type="match status" value="4"/>
</dbReference>
<reference evidence="6" key="1">
    <citation type="submission" date="2025-08" db="UniProtKB">
        <authorList>
            <consortium name="RefSeq"/>
        </authorList>
    </citation>
    <scope>IDENTIFICATION</scope>
</reference>
<feature type="region of interest" description="Disordered" evidence="2">
    <location>
        <begin position="824"/>
        <end position="843"/>
    </location>
</feature>
<feature type="chain" id="PRO_5028236158" evidence="3">
    <location>
        <begin position="27"/>
        <end position="922"/>
    </location>
</feature>
<sequence>MTNFRMFLKSLLGLYVIFSGEHFGFSLMTARQPQSPDVSISLPLSGKRSLVVRWLVNHGNLVGNISEIQVGRTENHIIIHSENVSISSADEHTWSWTSDLPLECVDHSVRIRHFYKQSVVSHWSNWTTHPGVKAHGEVMIFPFQEALREGTSAVVCCVCPPGENITEMVVDNRSRPRIGIGAGVQAVTVDDLTITEPDNPHFGSCYPLNLSCRDTAGHSRDIINYITTPPPKPRNISCETSDTITVSCIWDLGRKQKELFCNSQTQTLHIEYTFFSCHNEFPTPRLQLKGIFSLLSLLNRNADQAPVVCQRSSCSFPAIRRLEEYRIRVVVKNQVGEEAESHSFNISDRVLPVVRWDAAEPGFTNATVSWTVEGNLTQGSVLCQVHAAPRGTAELSCRSADGRCRARLEHLVPNTRYSTRARCSVNGRFWGGWTPPSSFTTLPLVSVNLWRTIKQRSDPPSRLVTLVWTLEVPGSATEVEIQGYVVQWWQRGQNRTERRERRNQTEVSMGPEQQHFTVEAVVRGGRSVPAHITVPEAEDGEKPPAEKKLSSSTAGGFNLSWAQQVDTTCGYTVEWCIQGHTAPCTLRWVKIPERNNTLLLPAGNFRAGCRYTFNIYGCTGSGDRLLETQTGYSQELSDESLQAPRVVQPIQRTSSSVTLTWSYDEDDPEHPAFITGYLVRVEDTLPGHSANVFNVSVADPHSKSAVMAGLQENHEYVFHLSALTKNGPGRAVGVTVRTTTNYSAHLAKTLTPLFLLLGCVVLLWPRRKMLKNGLREIFIYPAGMNIKVSELDAFLNKAEVIVPSHRPEECVSCDIEILHPSPPLEAATSLGDPDPLSKPPSPGRRSLASLSSAFFHDDYCPQSALWPHDQHTGLMNKSYFCSVAEETTGSQQITSKIQLSLEPEGPQESCSVIYGYIAKENL</sequence>
<keyword evidence="1" id="KW-0677">Repeat</keyword>
<dbReference type="InterPro" id="IPR013783">
    <property type="entry name" value="Ig-like_fold"/>
</dbReference>
<dbReference type="InterPro" id="IPR003961">
    <property type="entry name" value="FN3_dom"/>
</dbReference>
<dbReference type="CDD" id="cd00063">
    <property type="entry name" value="FN3"/>
    <property type="match status" value="1"/>
</dbReference>
<dbReference type="Gene3D" id="2.60.40.10">
    <property type="entry name" value="Immunoglobulins"/>
    <property type="match status" value="6"/>
</dbReference>
<evidence type="ECO:0000313" key="5">
    <source>
        <dbReference type="Proteomes" id="UP000515150"/>
    </source>
</evidence>
<dbReference type="OrthoDB" id="6382334at2759"/>
<dbReference type="PROSITE" id="PS50853">
    <property type="entry name" value="FN3"/>
    <property type="match status" value="2"/>
</dbReference>
<keyword evidence="3" id="KW-0732">Signal</keyword>
<evidence type="ECO:0000259" key="4">
    <source>
        <dbReference type="PROSITE" id="PS50853"/>
    </source>
</evidence>
<evidence type="ECO:0000256" key="2">
    <source>
        <dbReference type="SAM" id="MobiDB-lite"/>
    </source>
</evidence>
<dbReference type="KEGG" id="bspl:114862259"/>